<evidence type="ECO:0000313" key="2">
    <source>
        <dbReference type="EMBL" id="KAJ7362393.1"/>
    </source>
</evidence>
<evidence type="ECO:0000313" key="3">
    <source>
        <dbReference type="Proteomes" id="UP001218218"/>
    </source>
</evidence>
<evidence type="ECO:0000256" key="1">
    <source>
        <dbReference type="SAM" id="SignalP"/>
    </source>
</evidence>
<sequence>MFNAQSLISAALIAATTVTTVWGKAQAVLYFTDNCISSHSSTIGMSTGVCHSTFFSIVNPGGASAAGYASSVQFYTDGAVEDYLYYSDTDCNDVIQESLGPSVCVLLANGVKSFKKKALIRLLGYGQNERKNVSAANLRALVRASKQLTALWMQTTSPYSPDLMVCASAAVRAGAAAVDAVAGVTAPAPSCTAAHPLRSIKAHQKLIHESGIADDYIWDPLCGFQVLIEADWGAEGYCYYACVERQREVWSNRREKT</sequence>
<dbReference type="Proteomes" id="UP001218218">
    <property type="component" value="Unassembled WGS sequence"/>
</dbReference>
<keyword evidence="3" id="KW-1185">Reference proteome</keyword>
<gene>
    <name evidence="2" type="ORF">DFH08DRAFT_950661</name>
</gene>
<organism evidence="2 3">
    <name type="scientific">Mycena albidolilacea</name>
    <dbReference type="NCBI Taxonomy" id="1033008"/>
    <lineage>
        <taxon>Eukaryota</taxon>
        <taxon>Fungi</taxon>
        <taxon>Dikarya</taxon>
        <taxon>Basidiomycota</taxon>
        <taxon>Agaricomycotina</taxon>
        <taxon>Agaricomycetes</taxon>
        <taxon>Agaricomycetidae</taxon>
        <taxon>Agaricales</taxon>
        <taxon>Marasmiineae</taxon>
        <taxon>Mycenaceae</taxon>
        <taxon>Mycena</taxon>
    </lineage>
</organism>
<proteinExistence type="predicted"/>
<name>A0AAD7AM48_9AGAR</name>
<dbReference type="AlphaFoldDB" id="A0AAD7AM48"/>
<reference evidence="2" key="1">
    <citation type="submission" date="2023-03" db="EMBL/GenBank/DDBJ databases">
        <title>Massive genome expansion in bonnet fungi (Mycena s.s.) driven by repeated elements and novel gene families across ecological guilds.</title>
        <authorList>
            <consortium name="Lawrence Berkeley National Laboratory"/>
            <person name="Harder C.B."/>
            <person name="Miyauchi S."/>
            <person name="Viragh M."/>
            <person name="Kuo A."/>
            <person name="Thoen E."/>
            <person name="Andreopoulos B."/>
            <person name="Lu D."/>
            <person name="Skrede I."/>
            <person name="Drula E."/>
            <person name="Henrissat B."/>
            <person name="Morin E."/>
            <person name="Kohler A."/>
            <person name="Barry K."/>
            <person name="LaButti K."/>
            <person name="Morin E."/>
            <person name="Salamov A."/>
            <person name="Lipzen A."/>
            <person name="Mereny Z."/>
            <person name="Hegedus B."/>
            <person name="Baldrian P."/>
            <person name="Stursova M."/>
            <person name="Weitz H."/>
            <person name="Taylor A."/>
            <person name="Grigoriev I.V."/>
            <person name="Nagy L.G."/>
            <person name="Martin F."/>
            <person name="Kauserud H."/>
        </authorList>
    </citation>
    <scope>NUCLEOTIDE SEQUENCE</scope>
    <source>
        <strain evidence="2">CBHHK002</strain>
    </source>
</reference>
<feature type="chain" id="PRO_5042031917" evidence="1">
    <location>
        <begin position="24"/>
        <end position="257"/>
    </location>
</feature>
<dbReference type="EMBL" id="JARIHO010000004">
    <property type="protein sequence ID" value="KAJ7362393.1"/>
    <property type="molecule type" value="Genomic_DNA"/>
</dbReference>
<feature type="signal peptide" evidence="1">
    <location>
        <begin position="1"/>
        <end position="23"/>
    </location>
</feature>
<protein>
    <submittedName>
        <fullName evidence="2">Uncharacterized protein</fullName>
    </submittedName>
</protein>
<keyword evidence="1" id="KW-0732">Signal</keyword>
<comment type="caution">
    <text evidence="2">The sequence shown here is derived from an EMBL/GenBank/DDBJ whole genome shotgun (WGS) entry which is preliminary data.</text>
</comment>
<accession>A0AAD7AM48</accession>